<evidence type="ECO:0000313" key="3">
    <source>
        <dbReference type="Proteomes" id="UP000290809"/>
    </source>
</evidence>
<evidence type="ECO:0000256" key="1">
    <source>
        <dbReference type="SAM" id="SignalP"/>
    </source>
</evidence>
<organism evidence="2 3">
    <name type="scientific">Schistosoma bovis</name>
    <name type="common">Blood fluke</name>
    <dbReference type="NCBI Taxonomy" id="6184"/>
    <lineage>
        <taxon>Eukaryota</taxon>
        <taxon>Metazoa</taxon>
        <taxon>Spiralia</taxon>
        <taxon>Lophotrochozoa</taxon>
        <taxon>Platyhelminthes</taxon>
        <taxon>Trematoda</taxon>
        <taxon>Digenea</taxon>
        <taxon>Strigeidida</taxon>
        <taxon>Schistosomatoidea</taxon>
        <taxon>Schistosomatidae</taxon>
        <taxon>Schistosoma</taxon>
    </lineage>
</organism>
<accession>A0A430Q3Y9</accession>
<sequence>MMIKNTSVVVLLCTTLPLTTYNSVEEKSSITASINRSGSLNKTLFNFTDTNNETVFEGWIEYSDKVQ</sequence>
<keyword evidence="3" id="KW-1185">Reference proteome</keyword>
<dbReference type="Proteomes" id="UP000290809">
    <property type="component" value="Unassembled WGS sequence"/>
</dbReference>
<dbReference type="AlphaFoldDB" id="A0A430Q3Y9"/>
<comment type="caution">
    <text evidence="2">The sequence shown here is derived from an EMBL/GenBank/DDBJ whole genome shotgun (WGS) entry which is preliminary data.</text>
</comment>
<feature type="chain" id="PRO_5019401709" evidence="1">
    <location>
        <begin position="22"/>
        <end position="67"/>
    </location>
</feature>
<reference evidence="2 3" key="1">
    <citation type="journal article" date="2019" name="PLoS Pathog.">
        <title>Genome sequence of the bovine parasite Schistosoma bovis Tanzania.</title>
        <authorList>
            <person name="Oey H."/>
            <person name="Zakrzewski M."/>
            <person name="Gobert G."/>
            <person name="Gravermann K."/>
            <person name="Stoye J."/>
            <person name="Jones M."/>
            <person name="Mcmanus D."/>
            <person name="Krause L."/>
        </authorList>
    </citation>
    <scope>NUCLEOTIDE SEQUENCE [LARGE SCALE GENOMIC DNA]</scope>
    <source>
        <strain evidence="2 3">TAN1997</strain>
    </source>
</reference>
<proteinExistence type="predicted"/>
<name>A0A430Q3Y9_SCHBO</name>
<feature type="signal peptide" evidence="1">
    <location>
        <begin position="1"/>
        <end position="21"/>
    </location>
</feature>
<protein>
    <submittedName>
        <fullName evidence="2">Uncharacterized protein</fullName>
    </submittedName>
</protein>
<evidence type="ECO:0000313" key="2">
    <source>
        <dbReference type="EMBL" id="RTG82408.1"/>
    </source>
</evidence>
<dbReference type="EMBL" id="QMKO01002844">
    <property type="protein sequence ID" value="RTG82408.1"/>
    <property type="molecule type" value="Genomic_DNA"/>
</dbReference>
<gene>
    <name evidence="2" type="ORF">DC041_0007965</name>
</gene>
<keyword evidence="1" id="KW-0732">Signal</keyword>